<sequence>MGRHDKLREQRRPGPSGFYEENRGFFYSEECYDQRMGHGGEDFSRFQDRRIGHQRKNGQKYHFDRQLQENLGCARGDRQDPKFDYRKGGPRYIPNGVELWNRITIKNVKVTRGELLKSIIEACPEPFVPVYYHLRGEFGFFFVESSRAASAIQRLHITLPVQGKVEFGETRCMPIQNLPIDERMQIKLKHVLERRYDPLAQSLDLSNFHYDESLCHEYYVPLSRPMNMKEVMRIIAGNIKYLKNLDLSNNKLRNLDNLEILVDKSVEVKALNVSNNDIQSLNVFEKLKGLPLESLMLADNPIAKRLKEKTNDTYRREVRRFFPKLVILDSDVLPVPVTFDVKLDGYEMPVTQPKFLVNEGVNAVLHTFVNQYYRIYDRGPRSELSEAYYEDVLFSLTAAPLPKSEGNRFNLGTYLKESRNLMKIKQSSVLPGRVRRGRSETIKLLEALPKSVHDPDSFRYDVTIITDTLMLINLKGVFAEGTDPKGVFRSFTRFFVICPTPRGGYCIINDFLFISNASQAQEKVAFKRVETPLKIEPSTYPLGLVSVQREMMEMSLLKPITKPVDENAKQDSTLLEVPFLATSITKSNIVEVDADVSVADIELKENIMTSKQDVRNTEELHMTLEETGETEEVNILTLEKRSEKEVTTVVDQETCEIEETSGDAEMLVTTLGKSPVLGTQPLRSSI</sequence>
<dbReference type="Pfam" id="PF22602">
    <property type="entry name" value="NXF_NTF2"/>
    <property type="match status" value="1"/>
</dbReference>
<proteinExistence type="inferred from homology"/>
<keyword evidence="5" id="KW-0539">Nucleus</keyword>
<dbReference type="GO" id="GO:0003723">
    <property type="term" value="F:RNA binding"/>
    <property type="evidence" value="ECO:0007669"/>
    <property type="project" value="InterPro"/>
</dbReference>
<evidence type="ECO:0000256" key="4">
    <source>
        <dbReference type="ARBA" id="ARBA00022816"/>
    </source>
</evidence>
<dbReference type="PROSITE" id="PS51450">
    <property type="entry name" value="LRR"/>
    <property type="match status" value="1"/>
</dbReference>
<dbReference type="Pfam" id="PF09162">
    <property type="entry name" value="Tap-RNA_bind"/>
    <property type="match status" value="1"/>
</dbReference>
<comment type="similarity">
    <text evidence="2">Belongs to the NXF family.</text>
</comment>
<dbReference type="InterPro" id="IPR032675">
    <property type="entry name" value="LRR_dom_sf"/>
</dbReference>
<comment type="subcellular location">
    <subcellularLocation>
        <location evidence="1">Nucleus</location>
    </subcellularLocation>
</comment>
<feature type="region of interest" description="Disordered" evidence="6">
    <location>
        <begin position="1"/>
        <end position="20"/>
    </location>
</feature>
<evidence type="ECO:0000313" key="9">
    <source>
        <dbReference type="Proteomes" id="UP001187531"/>
    </source>
</evidence>
<dbReference type="PROSITE" id="PS50177">
    <property type="entry name" value="NTF2_DOMAIN"/>
    <property type="match status" value="1"/>
</dbReference>
<evidence type="ECO:0000256" key="2">
    <source>
        <dbReference type="ARBA" id="ARBA00009285"/>
    </source>
</evidence>
<evidence type="ECO:0000313" key="8">
    <source>
        <dbReference type="EMBL" id="KAK2720055.1"/>
    </source>
</evidence>
<keyword evidence="9" id="KW-1185">Reference proteome</keyword>
<dbReference type="Pfam" id="PF24048">
    <property type="entry name" value="LRR_NXF1-5"/>
    <property type="match status" value="1"/>
</dbReference>
<dbReference type="InterPro" id="IPR002075">
    <property type="entry name" value="NTF2_dom"/>
</dbReference>
<keyword evidence="3" id="KW-0813">Transport</keyword>
<evidence type="ECO:0000256" key="1">
    <source>
        <dbReference type="ARBA" id="ARBA00004123"/>
    </source>
</evidence>
<dbReference type="Gene3D" id="3.30.70.330">
    <property type="match status" value="1"/>
</dbReference>
<dbReference type="InterPro" id="IPR018222">
    <property type="entry name" value="Nuclear_transport_factor_2_euk"/>
</dbReference>
<feature type="compositionally biased region" description="Basic and acidic residues" evidence="6">
    <location>
        <begin position="1"/>
        <end position="12"/>
    </location>
</feature>
<reference evidence="8" key="1">
    <citation type="submission" date="2023-07" db="EMBL/GenBank/DDBJ databases">
        <title>Chromosome-level genome assembly of Artemia franciscana.</title>
        <authorList>
            <person name="Jo E."/>
        </authorList>
    </citation>
    <scope>NUCLEOTIDE SEQUENCE</scope>
    <source>
        <tissue evidence="8">Whole body</tissue>
    </source>
</reference>
<dbReference type="PANTHER" id="PTHR10662">
    <property type="entry name" value="NUCLEAR RNA EXPORT FACTOR"/>
    <property type="match status" value="1"/>
</dbReference>
<evidence type="ECO:0000256" key="6">
    <source>
        <dbReference type="SAM" id="MobiDB-lite"/>
    </source>
</evidence>
<dbReference type="GO" id="GO:0005634">
    <property type="term" value="C:nucleus"/>
    <property type="evidence" value="ECO:0007669"/>
    <property type="project" value="UniProtKB-SubCell"/>
</dbReference>
<evidence type="ECO:0000259" key="7">
    <source>
        <dbReference type="PROSITE" id="PS50177"/>
    </source>
</evidence>
<dbReference type="InterPro" id="IPR012677">
    <property type="entry name" value="Nucleotide-bd_a/b_plait_sf"/>
</dbReference>
<dbReference type="InterPro" id="IPR035979">
    <property type="entry name" value="RBD_domain_sf"/>
</dbReference>
<dbReference type="InterPro" id="IPR015245">
    <property type="entry name" value="Tap_RNA-bd"/>
</dbReference>
<keyword evidence="4" id="KW-0509">mRNA transport</keyword>
<dbReference type="GO" id="GO:0016973">
    <property type="term" value="P:poly(A)+ mRNA export from nucleus"/>
    <property type="evidence" value="ECO:0007669"/>
    <property type="project" value="TreeGrafter"/>
</dbReference>
<dbReference type="InterPro" id="IPR001611">
    <property type="entry name" value="Leu-rich_rpt"/>
</dbReference>
<dbReference type="InterPro" id="IPR032710">
    <property type="entry name" value="NTF2-like_dom_sf"/>
</dbReference>
<protein>
    <recommendedName>
        <fullName evidence="7">NTF2 domain-containing protein</fullName>
    </recommendedName>
</protein>
<gene>
    <name evidence="8" type="ORF">QYM36_004084</name>
</gene>
<dbReference type="Proteomes" id="UP001187531">
    <property type="component" value="Unassembled WGS sequence"/>
</dbReference>
<dbReference type="SUPFAM" id="SSF54928">
    <property type="entry name" value="RNA-binding domain, RBD"/>
    <property type="match status" value="1"/>
</dbReference>
<comment type="caution">
    <text evidence="8">The sequence shown here is derived from an EMBL/GenBank/DDBJ whole genome shotgun (WGS) entry which is preliminary data.</text>
</comment>
<dbReference type="EMBL" id="JAVRJZ010000007">
    <property type="protein sequence ID" value="KAK2720055.1"/>
    <property type="molecule type" value="Genomic_DNA"/>
</dbReference>
<name>A0AA88HXN7_ARTSF</name>
<organism evidence="8 9">
    <name type="scientific">Artemia franciscana</name>
    <name type="common">Brine shrimp</name>
    <name type="synonym">Artemia sanfranciscana</name>
    <dbReference type="NCBI Taxonomy" id="6661"/>
    <lineage>
        <taxon>Eukaryota</taxon>
        <taxon>Metazoa</taxon>
        <taxon>Ecdysozoa</taxon>
        <taxon>Arthropoda</taxon>
        <taxon>Crustacea</taxon>
        <taxon>Branchiopoda</taxon>
        <taxon>Anostraca</taxon>
        <taxon>Artemiidae</taxon>
        <taxon>Artemia</taxon>
    </lineage>
</organism>
<accession>A0AA88HXN7</accession>
<dbReference type="SUPFAM" id="SSF52058">
    <property type="entry name" value="L domain-like"/>
    <property type="match status" value="1"/>
</dbReference>
<evidence type="ECO:0000256" key="5">
    <source>
        <dbReference type="ARBA" id="ARBA00023242"/>
    </source>
</evidence>
<dbReference type="InterPro" id="IPR057125">
    <property type="entry name" value="NXF1/2/3/5-like_LRR"/>
</dbReference>
<dbReference type="GO" id="GO:0005737">
    <property type="term" value="C:cytoplasm"/>
    <property type="evidence" value="ECO:0007669"/>
    <property type="project" value="InterPro"/>
</dbReference>
<evidence type="ECO:0000256" key="3">
    <source>
        <dbReference type="ARBA" id="ARBA00022448"/>
    </source>
</evidence>
<dbReference type="Gene3D" id="3.10.450.50">
    <property type="match status" value="1"/>
</dbReference>
<dbReference type="InterPro" id="IPR030217">
    <property type="entry name" value="NXF_fam"/>
</dbReference>
<feature type="domain" description="NTF2" evidence="7">
    <location>
        <begin position="364"/>
        <end position="514"/>
    </location>
</feature>
<dbReference type="SUPFAM" id="SSF54427">
    <property type="entry name" value="NTF2-like"/>
    <property type="match status" value="1"/>
</dbReference>
<dbReference type="AlphaFoldDB" id="A0AA88HXN7"/>
<dbReference type="PANTHER" id="PTHR10662:SF22">
    <property type="entry name" value="NUCLEAR RNA EXPORT FACTOR 1"/>
    <property type="match status" value="1"/>
</dbReference>
<dbReference type="Gene3D" id="3.80.10.10">
    <property type="entry name" value="Ribonuclease Inhibitor"/>
    <property type="match status" value="1"/>
</dbReference>